<comment type="cofactor">
    <cofactor evidence="1 7">
        <name>heme</name>
        <dbReference type="ChEBI" id="CHEBI:30413"/>
    </cofactor>
</comment>
<accession>A0A9P8TT75</accession>
<keyword evidence="4 7" id="KW-0479">Metal-binding</keyword>
<dbReference type="Pfam" id="PF00067">
    <property type="entry name" value="p450"/>
    <property type="match status" value="1"/>
</dbReference>
<evidence type="ECO:0000256" key="7">
    <source>
        <dbReference type="PIRSR" id="PIRSR602401-1"/>
    </source>
</evidence>
<dbReference type="PRINTS" id="PR00385">
    <property type="entry name" value="P450"/>
</dbReference>
<dbReference type="PANTHER" id="PTHR24305">
    <property type="entry name" value="CYTOCHROME P450"/>
    <property type="match status" value="1"/>
</dbReference>
<evidence type="ECO:0000256" key="3">
    <source>
        <dbReference type="ARBA" id="ARBA00022617"/>
    </source>
</evidence>
<dbReference type="SUPFAM" id="SSF48264">
    <property type="entry name" value="Cytochrome P450"/>
    <property type="match status" value="1"/>
</dbReference>
<dbReference type="GO" id="GO:0020037">
    <property type="term" value="F:heme binding"/>
    <property type="evidence" value="ECO:0007669"/>
    <property type="project" value="InterPro"/>
</dbReference>
<dbReference type="InterPro" id="IPR050121">
    <property type="entry name" value="Cytochrome_P450_monoxygenase"/>
</dbReference>
<reference evidence="9" key="1">
    <citation type="submission" date="2021-08" db="EMBL/GenBank/DDBJ databases">
        <title>Chromosome-Level Trichoderma cornu-damae using Hi-C Data.</title>
        <authorList>
            <person name="Kim C.S."/>
        </authorList>
    </citation>
    <scope>NUCLEOTIDE SEQUENCE</scope>
    <source>
        <strain evidence="9">KA19-0412C</strain>
    </source>
</reference>
<name>A0A9P8TT75_9HYPO</name>
<keyword evidence="8" id="KW-0503">Monooxygenase</keyword>
<evidence type="ECO:0000256" key="5">
    <source>
        <dbReference type="ARBA" id="ARBA00023002"/>
    </source>
</evidence>
<dbReference type="PANTHER" id="PTHR24305:SF96">
    <property type="entry name" value="CYTOCHROME P450 MONOOXYGENASE STCB-RELATED"/>
    <property type="match status" value="1"/>
</dbReference>
<keyword evidence="6 7" id="KW-0408">Iron</keyword>
<evidence type="ECO:0000256" key="6">
    <source>
        <dbReference type="ARBA" id="ARBA00023004"/>
    </source>
</evidence>
<evidence type="ECO:0000256" key="4">
    <source>
        <dbReference type="ARBA" id="ARBA00022723"/>
    </source>
</evidence>
<dbReference type="GO" id="GO:0005506">
    <property type="term" value="F:iron ion binding"/>
    <property type="evidence" value="ECO:0007669"/>
    <property type="project" value="InterPro"/>
</dbReference>
<dbReference type="CDD" id="cd11059">
    <property type="entry name" value="CYP_fungal"/>
    <property type="match status" value="1"/>
</dbReference>
<dbReference type="InterPro" id="IPR002401">
    <property type="entry name" value="Cyt_P450_E_grp-I"/>
</dbReference>
<sequence>MARVPGPWYSQWTSAVLDYKWLTGQRPIYVHYLHEKYGPVVRIAPNEVDVTDMESVKAIYNVKETFKKSSFYRKLTSVRTPVLFALTDVEERQRLRRLLGSSISASALKPLIPLVVSRIDLYIQRIKEEMEIRGAADIFKWNLFLATDVVGELSFGESFRTLELGEKNQYVHVIENIGPLGALRYTLPTLTSLAFTMRLPFIRKVAEASQHMRRYGEECLGRYYRLASSDPDRVKNSLFKKLFNAEEREMVTFEEICANAQGYILAGSDTTASTLTYLIWSVCRQPYIRSELIKQLETLPPTYCDDNLRKLPYLNYVIDETLRLYSAAPSGLPREVPPGGADIAGYWLKGGSIVCAQAYSLHRNPTIFPNPEKFDPSRWQAPTRAMTESFLPFSRGPRICIGLHLAQLELRLAAARFFLEFPEAKLSTREGFSDKDMSQEMFFVSNPTGKRCLIDV</sequence>
<comment type="similarity">
    <text evidence="2 8">Belongs to the cytochrome P450 family.</text>
</comment>
<dbReference type="PROSITE" id="PS00086">
    <property type="entry name" value="CYTOCHROME_P450"/>
    <property type="match status" value="1"/>
</dbReference>
<evidence type="ECO:0000256" key="2">
    <source>
        <dbReference type="ARBA" id="ARBA00010617"/>
    </source>
</evidence>
<gene>
    <name evidence="9" type="ORF">Trco_007384</name>
</gene>
<feature type="binding site" description="axial binding residue" evidence="7">
    <location>
        <position position="400"/>
    </location>
    <ligand>
        <name>heme</name>
        <dbReference type="ChEBI" id="CHEBI:30413"/>
    </ligand>
    <ligandPart>
        <name>Fe</name>
        <dbReference type="ChEBI" id="CHEBI:18248"/>
    </ligandPart>
</feature>
<evidence type="ECO:0000313" key="9">
    <source>
        <dbReference type="EMBL" id="KAH6603938.1"/>
    </source>
</evidence>
<comment type="caution">
    <text evidence="9">The sequence shown here is derived from an EMBL/GenBank/DDBJ whole genome shotgun (WGS) entry which is preliminary data.</text>
</comment>
<dbReference type="InterPro" id="IPR017972">
    <property type="entry name" value="Cyt_P450_CS"/>
</dbReference>
<dbReference type="GO" id="GO:0016705">
    <property type="term" value="F:oxidoreductase activity, acting on paired donors, with incorporation or reduction of molecular oxygen"/>
    <property type="evidence" value="ECO:0007669"/>
    <property type="project" value="InterPro"/>
</dbReference>
<organism evidence="9 10">
    <name type="scientific">Trichoderma cornu-damae</name>
    <dbReference type="NCBI Taxonomy" id="654480"/>
    <lineage>
        <taxon>Eukaryota</taxon>
        <taxon>Fungi</taxon>
        <taxon>Dikarya</taxon>
        <taxon>Ascomycota</taxon>
        <taxon>Pezizomycotina</taxon>
        <taxon>Sordariomycetes</taxon>
        <taxon>Hypocreomycetidae</taxon>
        <taxon>Hypocreales</taxon>
        <taxon>Hypocreaceae</taxon>
        <taxon>Trichoderma</taxon>
    </lineage>
</organism>
<dbReference type="OrthoDB" id="1470350at2759"/>
<evidence type="ECO:0000313" key="10">
    <source>
        <dbReference type="Proteomes" id="UP000827724"/>
    </source>
</evidence>
<keyword evidence="5 8" id="KW-0560">Oxidoreductase</keyword>
<dbReference type="Proteomes" id="UP000827724">
    <property type="component" value="Unassembled WGS sequence"/>
</dbReference>
<evidence type="ECO:0000256" key="1">
    <source>
        <dbReference type="ARBA" id="ARBA00001971"/>
    </source>
</evidence>
<keyword evidence="3 7" id="KW-0349">Heme</keyword>
<dbReference type="AlphaFoldDB" id="A0A9P8TT75"/>
<dbReference type="EMBL" id="JAIWOZ010000006">
    <property type="protein sequence ID" value="KAH6603938.1"/>
    <property type="molecule type" value="Genomic_DNA"/>
</dbReference>
<proteinExistence type="inferred from homology"/>
<dbReference type="GO" id="GO:0004497">
    <property type="term" value="F:monooxygenase activity"/>
    <property type="evidence" value="ECO:0007669"/>
    <property type="project" value="UniProtKB-KW"/>
</dbReference>
<dbReference type="PRINTS" id="PR00463">
    <property type="entry name" value="EP450I"/>
</dbReference>
<dbReference type="InterPro" id="IPR001128">
    <property type="entry name" value="Cyt_P450"/>
</dbReference>
<protein>
    <submittedName>
        <fullName evidence="9">Cytochrome P450</fullName>
    </submittedName>
</protein>
<dbReference type="InterPro" id="IPR036396">
    <property type="entry name" value="Cyt_P450_sf"/>
</dbReference>
<keyword evidence="10" id="KW-1185">Reference proteome</keyword>
<dbReference type="Gene3D" id="1.10.630.10">
    <property type="entry name" value="Cytochrome P450"/>
    <property type="match status" value="1"/>
</dbReference>
<evidence type="ECO:0000256" key="8">
    <source>
        <dbReference type="RuleBase" id="RU000461"/>
    </source>
</evidence>